<dbReference type="SUPFAM" id="SSF51445">
    <property type="entry name" value="(Trans)glycosidases"/>
    <property type="match status" value="1"/>
</dbReference>
<dbReference type="Proteomes" id="UP000799436">
    <property type="component" value="Unassembled WGS sequence"/>
</dbReference>
<dbReference type="InterPro" id="IPR015883">
    <property type="entry name" value="Glyco_hydro_20_cat"/>
</dbReference>
<dbReference type="PANTHER" id="PTHR43678">
    <property type="entry name" value="PUTATIVE (AFU_ORTHOLOGUE AFUA_2G00640)-RELATED"/>
    <property type="match status" value="1"/>
</dbReference>
<organism evidence="6 7">
    <name type="scientific">Teratosphaeria nubilosa</name>
    <dbReference type="NCBI Taxonomy" id="161662"/>
    <lineage>
        <taxon>Eukaryota</taxon>
        <taxon>Fungi</taxon>
        <taxon>Dikarya</taxon>
        <taxon>Ascomycota</taxon>
        <taxon>Pezizomycotina</taxon>
        <taxon>Dothideomycetes</taxon>
        <taxon>Dothideomycetidae</taxon>
        <taxon>Mycosphaerellales</taxon>
        <taxon>Teratosphaeriaceae</taxon>
        <taxon>Teratosphaeria</taxon>
    </lineage>
</organism>
<name>A0A6G1LK45_9PEZI</name>
<accession>A0A6G1LK45</accession>
<dbReference type="InterPro" id="IPR017853">
    <property type="entry name" value="GH"/>
</dbReference>
<dbReference type="Pfam" id="PF00728">
    <property type="entry name" value="Glyco_hydro_20"/>
    <property type="match status" value="1"/>
</dbReference>
<dbReference type="OrthoDB" id="428480at2759"/>
<comment type="similarity">
    <text evidence="2">Belongs to the glycosyl hydrolase 20 family.</text>
</comment>
<evidence type="ECO:0000259" key="5">
    <source>
        <dbReference type="Pfam" id="PF00728"/>
    </source>
</evidence>
<dbReference type="Gene3D" id="3.20.20.80">
    <property type="entry name" value="Glycosidases"/>
    <property type="match status" value="1"/>
</dbReference>
<dbReference type="InterPro" id="IPR013320">
    <property type="entry name" value="ConA-like_dom_sf"/>
</dbReference>
<comment type="catalytic activity">
    <reaction evidence="1">
        <text>Hydrolysis of terminal non-reducing N-acetyl-D-hexosamine residues in N-acetyl-beta-D-hexosaminides.</text>
        <dbReference type="EC" id="3.2.1.52"/>
    </reaction>
</comment>
<proteinExistence type="inferred from homology"/>
<evidence type="ECO:0000313" key="7">
    <source>
        <dbReference type="Proteomes" id="UP000799436"/>
    </source>
</evidence>
<keyword evidence="4 6" id="KW-0378">Hydrolase</keyword>
<dbReference type="AlphaFoldDB" id="A0A6G1LK45"/>
<feature type="domain" description="Glycoside hydrolase family 20 catalytic" evidence="5">
    <location>
        <begin position="1"/>
        <end position="285"/>
    </location>
</feature>
<evidence type="ECO:0000256" key="3">
    <source>
        <dbReference type="ARBA" id="ARBA00012663"/>
    </source>
</evidence>
<dbReference type="EC" id="3.2.1.52" evidence="3"/>
<keyword evidence="7" id="KW-1185">Reference proteome</keyword>
<dbReference type="SUPFAM" id="SSF49899">
    <property type="entry name" value="Concanavalin A-like lectins/glucanases"/>
    <property type="match status" value="1"/>
</dbReference>
<dbReference type="GO" id="GO:0004563">
    <property type="term" value="F:beta-N-acetylhexosaminidase activity"/>
    <property type="evidence" value="ECO:0007669"/>
    <property type="project" value="UniProtKB-EC"/>
</dbReference>
<dbReference type="InterPro" id="IPR052764">
    <property type="entry name" value="GH20_Enzymes"/>
</dbReference>
<evidence type="ECO:0000256" key="1">
    <source>
        <dbReference type="ARBA" id="ARBA00001231"/>
    </source>
</evidence>
<gene>
    <name evidence="6" type="ORF">EJ03DRAFT_371189</name>
</gene>
<dbReference type="EMBL" id="ML995811">
    <property type="protein sequence ID" value="KAF2773245.1"/>
    <property type="molecule type" value="Genomic_DNA"/>
</dbReference>
<reference evidence="6" key="1">
    <citation type="journal article" date="2020" name="Stud. Mycol.">
        <title>101 Dothideomycetes genomes: a test case for predicting lifestyles and emergence of pathogens.</title>
        <authorList>
            <person name="Haridas S."/>
            <person name="Albert R."/>
            <person name="Binder M."/>
            <person name="Bloem J."/>
            <person name="Labutti K."/>
            <person name="Salamov A."/>
            <person name="Andreopoulos B."/>
            <person name="Baker S."/>
            <person name="Barry K."/>
            <person name="Bills G."/>
            <person name="Bluhm B."/>
            <person name="Cannon C."/>
            <person name="Castanera R."/>
            <person name="Culley D."/>
            <person name="Daum C."/>
            <person name="Ezra D."/>
            <person name="Gonzalez J."/>
            <person name="Henrissat B."/>
            <person name="Kuo A."/>
            <person name="Liang C."/>
            <person name="Lipzen A."/>
            <person name="Lutzoni F."/>
            <person name="Magnuson J."/>
            <person name="Mondo S."/>
            <person name="Nolan M."/>
            <person name="Ohm R."/>
            <person name="Pangilinan J."/>
            <person name="Park H.-J."/>
            <person name="Ramirez L."/>
            <person name="Alfaro M."/>
            <person name="Sun H."/>
            <person name="Tritt A."/>
            <person name="Yoshinaga Y."/>
            <person name="Zwiers L.-H."/>
            <person name="Turgeon B."/>
            <person name="Goodwin S."/>
            <person name="Spatafora J."/>
            <person name="Crous P."/>
            <person name="Grigoriev I."/>
        </authorList>
    </citation>
    <scope>NUCLEOTIDE SEQUENCE</scope>
    <source>
        <strain evidence="6">CBS 116005</strain>
    </source>
</reference>
<dbReference type="PANTHER" id="PTHR43678:SF1">
    <property type="entry name" value="BETA-N-ACETYLHEXOSAMINIDASE"/>
    <property type="match status" value="1"/>
</dbReference>
<evidence type="ECO:0000256" key="2">
    <source>
        <dbReference type="ARBA" id="ARBA00006285"/>
    </source>
</evidence>
<evidence type="ECO:0000313" key="6">
    <source>
        <dbReference type="EMBL" id="KAF2773245.1"/>
    </source>
</evidence>
<evidence type="ECO:0000256" key="4">
    <source>
        <dbReference type="ARBA" id="ARBA00022801"/>
    </source>
</evidence>
<sequence>MSYWKQNTFHIHLSDNLYNNANYTIEQQNALYARFRLWSNESSLAGLNRHPNESYTRQDFDTIQSSCATRGVTVIPEIEAPGHALVISQWKPELALDNDLDLLNITKPETITTIEAIWNTFLPWFHSKAVHIGADEYVSDSYTTYELATAYNDFVNTMAAYIDAQSGKSMRIWGTYPPKANCTNNISKNVTMQHWEGFEDNALFDYVNNGYSVINSDDMFYIVNKYSGSYAQTLNKTVIFHGDPSVPGGGPFSPVIFDTRNASNNPPRDTQYILGHLPAIWNDYGANASTYLEAYYAWRDYLPALASMQWGGSITESQYDQIFAVLQASAPAQNLDRTIKSNGSLIFEYNFGDLSLAPGGSYSIVDISGNGYDACLIFTKNCSVSTPLTSKGRNYTLSFSVMQKPASPPRPLFSGPDSELWSGNDSSTQVMLVSAGNAFALNYSLPTGVWTDLSLSGRGNRTFLSVDGCDEMEFTTKIGVIGNSFVWREMSIVAPLATISGGEWEGEMRSVKLLNHA</sequence>
<dbReference type="GO" id="GO:0005975">
    <property type="term" value="P:carbohydrate metabolic process"/>
    <property type="evidence" value="ECO:0007669"/>
    <property type="project" value="InterPro"/>
</dbReference>
<dbReference type="CDD" id="cd06564">
    <property type="entry name" value="GH20_DspB_LnbB-like"/>
    <property type="match status" value="1"/>
</dbReference>
<protein>
    <recommendedName>
        <fullName evidence="3">beta-N-acetylhexosaminidase</fullName>
        <ecNumber evidence="3">3.2.1.52</ecNumber>
    </recommendedName>
</protein>